<reference evidence="1 2" key="1">
    <citation type="submission" date="2021-03" db="EMBL/GenBank/DDBJ databases">
        <title>Whole genome shotgun sequence of Salinispora arenicola NBRC 105043.</title>
        <authorList>
            <person name="Komaki H."/>
            <person name="Tamura T."/>
        </authorList>
    </citation>
    <scope>NUCLEOTIDE SEQUENCE [LARGE SCALE GENOMIC DNA]</scope>
    <source>
        <strain evidence="1 2">NBRC 105043</strain>
    </source>
</reference>
<proteinExistence type="predicted"/>
<keyword evidence="2" id="KW-1185">Reference proteome</keyword>
<accession>A0ABQ4K0P7</accession>
<comment type="caution">
    <text evidence="1">The sequence shown here is derived from an EMBL/GenBank/DDBJ whole genome shotgun (WGS) entry which is preliminary data.</text>
</comment>
<gene>
    <name evidence="1" type="ORF">Sar04_45630</name>
</gene>
<name>A0ABQ4K0P7_SALAC</name>
<sequence length="130" mass="13831">MLLGEFKVAFAHGLLVIAAPESTDAHEEWDPTSALLHVGGDSIYCGVADAATGLVRVTCVEDSTVEADLSVAFSGRLTLPSSRLELYDPNETIKLVVPVSSEEATVTIYVNDDEEPTEVLVRVGPPMPFG</sequence>
<dbReference type="Proteomes" id="UP000677457">
    <property type="component" value="Unassembled WGS sequence"/>
</dbReference>
<evidence type="ECO:0000313" key="2">
    <source>
        <dbReference type="Proteomes" id="UP000677457"/>
    </source>
</evidence>
<protein>
    <recommendedName>
        <fullName evidence="3">Calx-beta domain-containing protein</fullName>
    </recommendedName>
</protein>
<organism evidence="1 2">
    <name type="scientific">Salinispora arenicola</name>
    <dbReference type="NCBI Taxonomy" id="168697"/>
    <lineage>
        <taxon>Bacteria</taxon>
        <taxon>Bacillati</taxon>
        <taxon>Actinomycetota</taxon>
        <taxon>Actinomycetes</taxon>
        <taxon>Micromonosporales</taxon>
        <taxon>Micromonosporaceae</taxon>
        <taxon>Salinispora</taxon>
    </lineage>
</organism>
<dbReference type="EMBL" id="BOQM01000046">
    <property type="protein sequence ID" value="GIM87827.1"/>
    <property type="molecule type" value="Genomic_DNA"/>
</dbReference>
<evidence type="ECO:0008006" key="3">
    <source>
        <dbReference type="Google" id="ProtNLM"/>
    </source>
</evidence>
<evidence type="ECO:0000313" key="1">
    <source>
        <dbReference type="EMBL" id="GIM87827.1"/>
    </source>
</evidence>